<evidence type="ECO:0008006" key="3">
    <source>
        <dbReference type="Google" id="ProtNLM"/>
    </source>
</evidence>
<dbReference type="AlphaFoldDB" id="A0A5A7V1C5"/>
<organism evidence="1 2">
    <name type="scientific">Cucumis melo var. makuwa</name>
    <name type="common">Oriental melon</name>
    <dbReference type="NCBI Taxonomy" id="1194695"/>
    <lineage>
        <taxon>Eukaryota</taxon>
        <taxon>Viridiplantae</taxon>
        <taxon>Streptophyta</taxon>
        <taxon>Embryophyta</taxon>
        <taxon>Tracheophyta</taxon>
        <taxon>Spermatophyta</taxon>
        <taxon>Magnoliopsida</taxon>
        <taxon>eudicotyledons</taxon>
        <taxon>Gunneridae</taxon>
        <taxon>Pentapetalae</taxon>
        <taxon>rosids</taxon>
        <taxon>fabids</taxon>
        <taxon>Cucurbitales</taxon>
        <taxon>Cucurbitaceae</taxon>
        <taxon>Benincaseae</taxon>
        <taxon>Cucumis</taxon>
    </lineage>
</organism>
<protein>
    <recommendedName>
        <fullName evidence="3">Retrotransposon gag protein</fullName>
    </recommendedName>
</protein>
<proteinExistence type="predicted"/>
<dbReference type="EMBL" id="SSTE01005057">
    <property type="protein sequence ID" value="KAA0061140.1"/>
    <property type="molecule type" value="Genomic_DNA"/>
</dbReference>
<evidence type="ECO:0000313" key="1">
    <source>
        <dbReference type="EMBL" id="KAA0061140.1"/>
    </source>
</evidence>
<name>A0A5A7V1C5_CUCMM</name>
<gene>
    <name evidence="1" type="ORF">E6C27_scaffold753G00040</name>
</gene>
<accession>A0A5A7V1C5</accession>
<comment type="caution">
    <text evidence="1">The sequence shown here is derived from an EMBL/GenBank/DDBJ whole genome shotgun (WGS) entry which is preliminary data.</text>
</comment>
<dbReference type="Proteomes" id="UP000321393">
    <property type="component" value="Unassembled WGS sequence"/>
</dbReference>
<reference evidence="1 2" key="1">
    <citation type="submission" date="2019-08" db="EMBL/GenBank/DDBJ databases">
        <title>Draft genome sequences of two oriental melons (Cucumis melo L. var makuwa).</title>
        <authorList>
            <person name="Kwon S.-Y."/>
        </authorList>
    </citation>
    <scope>NUCLEOTIDE SEQUENCE [LARGE SCALE GENOMIC DNA]</scope>
    <source>
        <strain evidence="2">cv. SW 3</strain>
        <tissue evidence="1">Leaf</tissue>
    </source>
</reference>
<sequence length="132" mass="15589">MWKPKPIKGKDEDFLQPRRSITLAEFLPRSFLEDHPEEILEVTACHTTSIVEVDNNYDSYEEMDNSNEIKQKTSVFGRIKPLTTRSSVFQRLSMTTKKRRKPMSNVYLRSNFSFQKAKHLHIEETLTFNICF</sequence>
<evidence type="ECO:0000313" key="2">
    <source>
        <dbReference type="Proteomes" id="UP000321393"/>
    </source>
</evidence>